<dbReference type="GO" id="GO:0006606">
    <property type="term" value="P:protein import into nucleus"/>
    <property type="evidence" value="ECO:0007669"/>
    <property type="project" value="TreeGrafter"/>
</dbReference>
<dbReference type="PANTHER" id="PTHR23193:SF23">
    <property type="entry name" value="NUCLEAR PORE COMPLEX PROTEIN NUP153"/>
    <property type="match status" value="1"/>
</dbReference>
<keyword evidence="15" id="KW-0539">Nucleus</keyword>
<feature type="compositionally biased region" description="Low complexity" evidence="21">
    <location>
        <begin position="462"/>
        <end position="494"/>
    </location>
</feature>
<dbReference type="SMART" id="SM00547">
    <property type="entry name" value="ZnF_RBZ"/>
    <property type="match status" value="4"/>
</dbReference>
<evidence type="ECO:0000256" key="5">
    <source>
        <dbReference type="ARBA" id="ARBA00022723"/>
    </source>
</evidence>
<feature type="compositionally biased region" description="Basic and acidic residues" evidence="21">
    <location>
        <begin position="552"/>
        <end position="565"/>
    </location>
</feature>
<dbReference type="EMBL" id="GEBQ01026270">
    <property type="protein sequence ID" value="JAT13707.1"/>
    <property type="molecule type" value="Transcribed_RNA"/>
</dbReference>
<evidence type="ECO:0000256" key="20">
    <source>
        <dbReference type="PROSITE-ProRule" id="PRU00322"/>
    </source>
</evidence>
<comment type="similarity">
    <text evidence="16">Belongs to the NUP153 family.</text>
</comment>
<feature type="compositionally biased region" description="Low complexity" evidence="21">
    <location>
        <begin position="333"/>
        <end position="348"/>
    </location>
</feature>
<evidence type="ECO:0000256" key="19">
    <source>
        <dbReference type="ARBA" id="ARBA00079437"/>
    </source>
</evidence>
<evidence type="ECO:0000256" key="9">
    <source>
        <dbReference type="ARBA" id="ARBA00022833"/>
    </source>
</evidence>
<evidence type="ECO:0000256" key="7">
    <source>
        <dbReference type="ARBA" id="ARBA00022771"/>
    </source>
</evidence>
<evidence type="ECO:0000256" key="8">
    <source>
        <dbReference type="ARBA" id="ARBA00022816"/>
    </source>
</evidence>
<evidence type="ECO:0000256" key="2">
    <source>
        <dbReference type="ARBA" id="ARBA00004126"/>
    </source>
</evidence>
<feature type="domain" description="RanBP2-type" evidence="22">
    <location>
        <begin position="561"/>
        <end position="590"/>
    </location>
</feature>
<evidence type="ECO:0000256" key="14">
    <source>
        <dbReference type="ARBA" id="ARBA00023136"/>
    </source>
</evidence>
<dbReference type="InterPro" id="IPR036443">
    <property type="entry name" value="Znf_RanBP2_sf"/>
</dbReference>
<dbReference type="GO" id="GO:0005643">
    <property type="term" value="C:nuclear pore"/>
    <property type="evidence" value="ECO:0007669"/>
    <property type="project" value="UniProtKB-SubCell"/>
</dbReference>
<keyword evidence="5" id="KW-0479">Metal-binding</keyword>
<evidence type="ECO:0000256" key="6">
    <source>
        <dbReference type="ARBA" id="ARBA00022737"/>
    </source>
</evidence>
<evidence type="ECO:0000256" key="13">
    <source>
        <dbReference type="ARBA" id="ARBA00023132"/>
    </source>
</evidence>
<feature type="compositionally biased region" description="Polar residues" evidence="21">
    <location>
        <begin position="307"/>
        <end position="319"/>
    </location>
</feature>
<feature type="compositionally biased region" description="Basic and acidic residues" evidence="21">
    <location>
        <begin position="358"/>
        <end position="375"/>
    </location>
</feature>
<keyword evidence="8" id="KW-0509">mRNA transport</keyword>
<evidence type="ECO:0000256" key="17">
    <source>
        <dbReference type="ARBA" id="ARBA00068609"/>
    </source>
</evidence>
<gene>
    <name evidence="23" type="ORF">g.45784</name>
</gene>
<dbReference type="GO" id="GO:0006405">
    <property type="term" value="P:RNA export from nucleus"/>
    <property type="evidence" value="ECO:0007669"/>
    <property type="project" value="TreeGrafter"/>
</dbReference>
<evidence type="ECO:0000256" key="15">
    <source>
        <dbReference type="ARBA" id="ARBA00023242"/>
    </source>
</evidence>
<feature type="compositionally biased region" description="Polar residues" evidence="21">
    <location>
        <begin position="873"/>
        <end position="893"/>
    </location>
</feature>
<dbReference type="GO" id="GO:0051028">
    <property type="term" value="P:mRNA transport"/>
    <property type="evidence" value="ECO:0007669"/>
    <property type="project" value="UniProtKB-KW"/>
</dbReference>
<keyword evidence="12" id="KW-0238">DNA-binding</keyword>
<dbReference type="PROSITE" id="PS50199">
    <property type="entry name" value="ZF_RANBP2_2"/>
    <property type="match status" value="4"/>
</dbReference>
<dbReference type="PANTHER" id="PTHR23193">
    <property type="entry name" value="NUCLEAR PORE COMPLEX PROTEIN NUP"/>
    <property type="match status" value="1"/>
</dbReference>
<protein>
    <recommendedName>
        <fullName evidence="17">Nuclear pore complex protein Nup153</fullName>
    </recommendedName>
    <alternativeName>
        <fullName evidence="19">153 kDa nucleoporin</fullName>
    </alternativeName>
    <alternativeName>
        <fullName evidence="18">Nucleoporin Nup153</fullName>
    </alternativeName>
</protein>
<feature type="region of interest" description="Disordered" evidence="21">
    <location>
        <begin position="865"/>
        <end position="895"/>
    </location>
</feature>
<sequence length="1401" mass="148412">MAKGSNNLRGRTSDASKPYDVSNSFVKRVASRVTELLPQPSWLSRWMSPASVPNANDFVGHSLSSTITSRPPATSRAELNLVDNVDHHVPAKKPRTSRYNSPVNQNNFLRNEVYSTEDISPIAVRGEPVASSSIANPEIIASTPAVHIQPQITTKINGDDCSETSESTSGCSSLVPQAQSITRSLGGSRYRTLASGVHIDSLHRRRPSFSTTTFSSPMRATMRERFGSSPFYSGRTMYGGSSQAYLSEIHSPQRRVGPTVKPAPTQQTMPLSSTAKRILDALEQFSTPVMDAKRMPVVTGTKRKLETSNQRYSELSIPSTPDLLRVKRRERLQQSTSAARQTAAATTLPSPPPPAEYSIRKEDEDTKKHTGKVKTKEKVADETLVKVKLPSVVLSMDNLPKIDIAIPPPPPSLSLASSQPSTVAAHREFEFVSPRVVKHSGIDPCLSTPVSSFKFSSPISVTSSQISDSNKTVLSSGSSVSSLSRTSSDNLTSNLKRQQSKDGSGVETSFSVAGVSTTNVSHSSADSSSRKPQPSTSVTSQQEVKPNSSSENDTKRTVNSDDSHWECSGCKNKNLLNTEMCTACNKTKKNTKPLDSSKNHIKPLVTSGFGDLFKKPVGTWECSTCMVRNKNDAIKCAACESAKPVQEEKSKSTTIPSSKPNSSLVVTPVFGQSSLGTSEPKLPTVVTSGFGDKFKKPAGSWECQACMITNKHEALSCAACDTPRNDKASKSILKTETKTEIKPSGFGDMFKKPAGSWTCNECMVPNNADKVKCVACNTVKPGATVPKDSEISPPTFSFGIPTSSVAGSTEVSSTFKFGIAKDEQPKSITNLIPSFTMPKSSSNTDLVPKAPVSSQTFSFGIPKTVKTEDDSKNGVTTSTSSKPVFQFGSTAKTNEQEPKLSFGNVTTTKPNISDGIFGNAVKTSSTGTIMEPTATNTGVEFGITSSTVSSAVPSSNLNVTDKLATPTFSEKSITSAEKTTTKSKFMFGTNKATGTLNASEESLKPTFMFEKKESSGPGAVAPTMTNTNTIDVSTPANLFKFGETKTSTASVGLNSVPSANTQPGFTAPKANNIFTFGSTTEKKEVNFGTTANKETPSASALTLPPNDNKPAFGSFGATSTPSPAFGNTNVFGSGGFGSKDQPGNPFVPQTTSNVFGTTQTTNVSSTSTFSGFGQTNAFQTASDDNKPSAVFTFGSASSKELAPSGGGFVFNPVTEKRAEAAFGFPANQSTPSAPVFGFNNTSSAPSTSFNFEPKPFSSGITAFSTTSDTPAPVFGTPTLQQPTPAFGEQANPNPVFAFGSQPTQTPANSVFEFGSAQAQNTLGAPAPSTTFVFGTTQAAATPTPTPAFDPHVKPTFNFSQGTTPVFSAIPTVNSTGTPQLPPTRKIRKAVRRTNISSVRQT</sequence>
<comment type="cofactor">
    <cofactor evidence="1">
        <name>Zn(2+)</name>
        <dbReference type="ChEBI" id="CHEBI:29105"/>
    </cofactor>
</comment>
<organism evidence="23">
    <name type="scientific">Graphocephala atropunctata</name>
    <dbReference type="NCBI Taxonomy" id="36148"/>
    <lineage>
        <taxon>Eukaryota</taxon>
        <taxon>Metazoa</taxon>
        <taxon>Ecdysozoa</taxon>
        <taxon>Arthropoda</taxon>
        <taxon>Hexapoda</taxon>
        <taxon>Insecta</taxon>
        <taxon>Pterygota</taxon>
        <taxon>Neoptera</taxon>
        <taxon>Paraneoptera</taxon>
        <taxon>Hemiptera</taxon>
        <taxon>Auchenorrhyncha</taxon>
        <taxon>Membracoidea</taxon>
        <taxon>Cicadellidae</taxon>
        <taxon>Cicadellinae</taxon>
        <taxon>Cicadellini</taxon>
        <taxon>Graphocephala</taxon>
    </lineage>
</organism>
<evidence type="ECO:0000313" key="23">
    <source>
        <dbReference type="EMBL" id="JAT13707.1"/>
    </source>
</evidence>
<dbReference type="GO" id="GO:0017056">
    <property type="term" value="F:structural constituent of nuclear pore"/>
    <property type="evidence" value="ECO:0007669"/>
    <property type="project" value="TreeGrafter"/>
</dbReference>
<evidence type="ECO:0000256" key="3">
    <source>
        <dbReference type="ARBA" id="ARBA00004567"/>
    </source>
</evidence>
<evidence type="ECO:0000256" key="21">
    <source>
        <dbReference type="SAM" id="MobiDB-lite"/>
    </source>
</evidence>
<evidence type="ECO:0000256" key="10">
    <source>
        <dbReference type="ARBA" id="ARBA00022927"/>
    </source>
</evidence>
<feature type="domain" description="RanBP2-type" evidence="22">
    <location>
        <begin position="616"/>
        <end position="645"/>
    </location>
</feature>
<reference evidence="23" key="1">
    <citation type="submission" date="2015-11" db="EMBL/GenBank/DDBJ databases">
        <title>De novo transcriptome assembly of four potential Pierce s Disease insect vectors from Arizona vineyards.</title>
        <authorList>
            <person name="Tassone E.E."/>
        </authorList>
    </citation>
    <scope>NUCLEOTIDE SEQUENCE</scope>
</reference>
<keyword evidence="9" id="KW-0862">Zinc</keyword>
<keyword evidence="13" id="KW-0906">Nuclear pore complex</keyword>
<feature type="domain" description="RanBP2-type" evidence="22">
    <location>
        <begin position="697"/>
        <end position="726"/>
    </location>
</feature>
<dbReference type="Pfam" id="PF00641">
    <property type="entry name" value="Zn_ribbon_RanBP"/>
    <property type="match status" value="3"/>
</dbReference>
<accession>A0A1B6KQJ3</accession>
<dbReference type="PROSITE" id="PS01358">
    <property type="entry name" value="ZF_RANBP2_1"/>
    <property type="match status" value="4"/>
</dbReference>
<evidence type="ECO:0000256" key="1">
    <source>
        <dbReference type="ARBA" id="ARBA00001947"/>
    </source>
</evidence>
<dbReference type="GO" id="GO:0008270">
    <property type="term" value="F:zinc ion binding"/>
    <property type="evidence" value="ECO:0007669"/>
    <property type="project" value="UniProtKB-KW"/>
</dbReference>
<name>A0A1B6KQJ3_9HEMI</name>
<keyword evidence="11" id="KW-0811">Translocation</keyword>
<dbReference type="SUPFAM" id="SSF90209">
    <property type="entry name" value="Ran binding protein zinc finger-like"/>
    <property type="match status" value="3"/>
</dbReference>
<feature type="compositionally biased region" description="Polar residues" evidence="21">
    <location>
        <begin position="506"/>
        <end position="551"/>
    </location>
</feature>
<evidence type="ECO:0000256" key="18">
    <source>
        <dbReference type="ARBA" id="ARBA00078197"/>
    </source>
</evidence>
<dbReference type="GO" id="GO:0031965">
    <property type="term" value="C:nuclear membrane"/>
    <property type="evidence" value="ECO:0007669"/>
    <property type="project" value="UniProtKB-SubCell"/>
</dbReference>
<keyword evidence="10" id="KW-0653">Protein transport</keyword>
<feature type="domain" description="RanBP2-type" evidence="22">
    <location>
        <begin position="753"/>
        <end position="782"/>
    </location>
</feature>
<evidence type="ECO:0000259" key="22">
    <source>
        <dbReference type="PROSITE" id="PS50199"/>
    </source>
</evidence>
<comment type="subcellular location">
    <subcellularLocation>
        <location evidence="2">Nucleus membrane</location>
    </subcellularLocation>
    <subcellularLocation>
        <location evidence="3">Nucleus</location>
        <location evidence="3">Nuclear pore complex</location>
    </subcellularLocation>
</comment>
<dbReference type="GO" id="GO:0008139">
    <property type="term" value="F:nuclear localization sequence binding"/>
    <property type="evidence" value="ECO:0007669"/>
    <property type="project" value="TreeGrafter"/>
</dbReference>
<evidence type="ECO:0000256" key="4">
    <source>
        <dbReference type="ARBA" id="ARBA00022448"/>
    </source>
</evidence>
<keyword evidence="7 20" id="KW-0863">Zinc-finger</keyword>
<feature type="region of interest" description="Disordered" evidence="21">
    <location>
        <begin position="299"/>
        <end position="375"/>
    </location>
</feature>
<dbReference type="InterPro" id="IPR026054">
    <property type="entry name" value="Nucleoporin"/>
</dbReference>
<keyword evidence="6" id="KW-0677">Repeat</keyword>
<dbReference type="GO" id="GO:0003677">
    <property type="term" value="F:DNA binding"/>
    <property type="evidence" value="ECO:0007669"/>
    <property type="project" value="UniProtKB-KW"/>
</dbReference>
<dbReference type="Gene3D" id="4.10.1060.10">
    <property type="entry name" value="Zinc finger, RanBP2-type"/>
    <property type="match status" value="3"/>
</dbReference>
<feature type="region of interest" description="Disordered" evidence="21">
    <location>
        <begin position="462"/>
        <end position="565"/>
    </location>
</feature>
<evidence type="ECO:0000256" key="11">
    <source>
        <dbReference type="ARBA" id="ARBA00023010"/>
    </source>
</evidence>
<keyword evidence="4" id="KW-0813">Transport</keyword>
<proteinExistence type="inferred from homology"/>
<dbReference type="FunFam" id="4.10.1060.10:FF:000001">
    <property type="entry name" value="Nuclear pore complex protein Nup153"/>
    <property type="match status" value="3"/>
</dbReference>
<evidence type="ECO:0000256" key="12">
    <source>
        <dbReference type="ARBA" id="ARBA00023125"/>
    </source>
</evidence>
<evidence type="ECO:0000256" key="16">
    <source>
        <dbReference type="ARBA" id="ARBA00060842"/>
    </source>
</evidence>
<keyword evidence="14" id="KW-0472">Membrane</keyword>
<dbReference type="InterPro" id="IPR001876">
    <property type="entry name" value="Znf_RanBP2"/>
</dbReference>